<dbReference type="CDD" id="cd05793">
    <property type="entry name" value="S1_IF1A"/>
    <property type="match status" value="1"/>
</dbReference>
<accession>A0A9Q9C2P4</accession>
<dbReference type="OrthoDB" id="274995at2759"/>
<dbReference type="PROSITE" id="PS50832">
    <property type="entry name" value="S1_IF1_TYPE"/>
    <property type="match status" value="1"/>
</dbReference>
<reference evidence="4 6" key="2">
    <citation type="submission" date="2023-02" db="EMBL/GenBank/DDBJ databases">
        <title>Encephalitozoon hellem ATCC 50451 complete genome.</title>
        <authorList>
            <person name="Mascarenhas dos Santos A.C."/>
            <person name="Julian A.T."/>
            <person name="Pombert J.-F."/>
        </authorList>
    </citation>
    <scope>NUCLEOTIDE SEQUENCE [LARGE SCALE GENOMIC DNA]</scope>
    <source>
        <strain evidence="4 6">ATCC 50451</strain>
    </source>
</reference>
<sequence length="119" mass="13492">MKGRKGRFTNDRALVFAEEEGTVYGQIICPLGQGQFKVSCSDGVYRTAKVRGRDYRRVRMMPGDIVLLRVRDGDEKRADIDRKYMPKEIKILKEDGEINDDTFAANDGGSGLVEFEELL</sequence>
<evidence type="ECO:0000313" key="6">
    <source>
        <dbReference type="Proteomes" id="UP001217963"/>
    </source>
</evidence>
<dbReference type="InterPro" id="IPR012340">
    <property type="entry name" value="NA-bd_OB-fold"/>
</dbReference>
<dbReference type="Gene3D" id="2.40.50.140">
    <property type="entry name" value="Nucleic acid-binding proteins"/>
    <property type="match status" value="1"/>
</dbReference>
<keyword evidence="1 3" id="KW-0396">Initiation factor</keyword>
<dbReference type="SMART" id="SM00652">
    <property type="entry name" value="eIF1a"/>
    <property type="match status" value="1"/>
</dbReference>
<evidence type="ECO:0000313" key="4">
    <source>
        <dbReference type="EMBL" id="WEL38463.1"/>
    </source>
</evidence>
<dbReference type="PANTHER" id="PTHR21668">
    <property type="entry name" value="EIF-1A"/>
    <property type="match status" value="1"/>
</dbReference>
<protein>
    <submittedName>
        <fullName evidence="3">Eukaryotic translation initiation factor IF1A</fullName>
    </submittedName>
</protein>
<feature type="domain" description="S1-like" evidence="2">
    <location>
        <begin position="11"/>
        <end position="85"/>
    </location>
</feature>
<dbReference type="Proteomes" id="UP001217963">
    <property type="component" value="Chromosome IV"/>
</dbReference>
<dbReference type="AlphaFoldDB" id="A0A9Q9C2P4"/>
<evidence type="ECO:0000313" key="5">
    <source>
        <dbReference type="Proteomes" id="UP001059546"/>
    </source>
</evidence>
<proteinExistence type="inferred from homology"/>
<organism evidence="3 5">
    <name type="scientific">Encephalitozoon hellem</name>
    <name type="common">Microsporidian parasite</name>
    <dbReference type="NCBI Taxonomy" id="27973"/>
    <lineage>
        <taxon>Eukaryota</taxon>
        <taxon>Fungi</taxon>
        <taxon>Fungi incertae sedis</taxon>
        <taxon>Microsporidia</taxon>
        <taxon>Unikaryonidae</taxon>
        <taxon>Encephalitozoon</taxon>
    </lineage>
</organism>
<evidence type="ECO:0000259" key="2">
    <source>
        <dbReference type="PROSITE" id="PS50832"/>
    </source>
</evidence>
<keyword evidence="6" id="KW-1185">Reference proteome</keyword>
<keyword evidence="1" id="KW-0648">Protein biosynthesis</keyword>
<reference evidence="3" key="1">
    <citation type="submission" date="2021-05" db="EMBL/GenBank/DDBJ databases">
        <title>Encephalitozoon hellem ATCC 50604 Complete Genome.</title>
        <authorList>
            <person name="Mascarenhas dos Santos A.C."/>
            <person name="Julian A.T."/>
            <person name="Pombert J.-F."/>
        </authorList>
    </citation>
    <scope>NUCLEOTIDE SEQUENCE</scope>
    <source>
        <strain evidence="3">ATCC 50604</strain>
    </source>
</reference>
<dbReference type="InterPro" id="IPR001253">
    <property type="entry name" value="TIF_eIF-1A"/>
</dbReference>
<dbReference type="EMBL" id="CP119065">
    <property type="protein sequence ID" value="WEL38463.1"/>
    <property type="molecule type" value="Genomic_DNA"/>
</dbReference>
<name>A0A9Q9C2P4_ENCHE</name>
<dbReference type="SUPFAM" id="SSF50249">
    <property type="entry name" value="Nucleic acid-binding proteins"/>
    <property type="match status" value="1"/>
</dbReference>
<gene>
    <name evidence="3" type="ORF">GPU96_04g07390</name>
    <name evidence="4" type="ORF">PFJ87_04g01370</name>
</gene>
<dbReference type="Pfam" id="PF01176">
    <property type="entry name" value="eIF-1a"/>
    <property type="match status" value="1"/>
</dbReference>
<dbReference type="Proteomes" id="UP001059546">
    <property type="component" value="Chromosome IV"/>
</dbReference>
<dbReference type="GO" id="GO:0003723">
    <property type="term" value="F:RNA binding"/>
    <property type="evidence" value="ECO:0007669"/>
    <property type="project" value="InterPro"/>
</dbReference>
<dbReference type="HAMAP" id="MF_00216">
    <property type="entry name" value="aIF_1A"/>
    <property type="match status" value="1"/>
</dbReference>
<evidence type="ECO:0000256" key="1">
    <source>
        <dbReference type="PROSITE-ProRule" id="PRU00181"/>
    </source>
</evidence>
<evidence type="ECO:0000313" key="3">
    <source>
        <dbReference type="EMBL" id="UTX43006.1"/>
    </source>
</evidence>
<dbReference type="InterPro" id="IPR006196">
    <property type="entry name" value="RNA-binding_domain_S1_IF1"/>
</dbReference>
<dbReference type="EMBL" id="CP075150">
    <property type="protein sequence ID" value="UTX43006.1"/>
    <property type="molecule type" value="Genomic_DNA"/>
</dbReference>
<dbReference type="GO" id="GO:0003743">
    <property type="term" value="F:translation initiation factor activity"/>
    <property type="evidence" value="ECO:0007669"/>
    <property type="project" value="UniProtKB-UniRule"/>
</dbReference>